<evidence type="ECO:0000256" key="7">
    <source>
        <dbReference type="ARBA" id="ARBA00023163"/>
    </source>
</evidence>
<feature type="compositionally biased region" description="Polar residues" evidence="11">
    <location>
        <begin position="1055"/>
        <end position="1070"/>
    </location>
</feature>
<evidence type="ECO:0000259" key="15">
    <source>
        <dbReference type="Pfam" id="PF22984"/>
    </source>
</evidence>
<evidence type="ECO:0000259" key="16">
    <source>
        <dbReference type="Pfam" id="PF25065"/>
    </source>
</evidence>
<dbReference type="Proteomes" id="UP000708208">
    <property type="component" value="Unassembled WGS sequence"/>
</dbReference>
<feature type="region of interest" description="Disordered" evidence="11">
    <location>
        <begin position="1030"/>
        <end position="1188"/>
    </location>
</feature>
<evidence type="ECO:0000256" key="1">
    <source>
        <dbReference type="ARBA" id="ARBA00004123"/>
    </source>
</evidence>
<feature type="domain" description="Mediator of RNA polymerase II transcription subunit 14 C-terminal" evidence="18">
    <location>
        <begin position="1334"/>
        <end position="1493"/>
    </location>
</feature>
<dbReference type="InterPro" id="IPR055114">
    <property type="entry name" value="Med14_RM6"/>
</dbReference>
<dbReference type="PANTHER" id="PTHR12809:SF2">
    <property type="entry name" value="MEDIATOR OF RNA POLYMERASE II TRANSCRIPTION SUBUNIT 14"/>
    <property type="match status" value="1"/>
</dbReference>
<keyword evidence="4" id="KW-0677">Repeat</keyword>
<dbReference type="InterPro" id="IPR056879">
    <property type="entry name" value="RM3_Med14"/>
</dbReference>
<evidence type="ECO:0000256" key="8">
    <source>
        <dbReference type="ARBA" id="ARBA00023242"/>
    </source>
</evidence>
<evidence type="ECO:0000256" key="6">
    <source>
        <dbReference type="ARBA" id="ARBA00023159"/>
    </source>
</evidence>
<dbReference type="InterPro" id="IPR055122">
    <property type="entry name" value="Med14_N"/>
</dbReference>
<feature type="compositionally biased region" description="Pro residues" evidence="11">
    <location>
        <begin position="1139"/>
        <end position="1157"/>
    </location>
</feature>
<feature type="domain" description="Mediator of RNA polymerase II transcription subunit 14 RM2" evidence="13">
    <location>
        <begin position="343"/>
        <end position="421"/>
    </location>
</feature>
<feature type="region of interest" description="Disordered" evidence="11">
    <location>
        <begin position="1493"/>
        <end position="1515"/>
    </location>
</feature>
<keyword evidence="8 10" id="KW-0539">Nucleus</keyword>
<dbReference type="EMBL" id="CAJVCH010269326">
    <property type="protein sequence ID" value="CAG7734428.1"/>
    <property type="molecule type" value="Genomic_DNA"/>
</dbReference>
<comment type="subcellular location">
    <subcellularLocation>
        <location evidence="1 10">Nucleus</location>
    </subcellularLocation>
</comment>
<keyword evidence="20" id="KW-1185">Reference proteome</keyword>
<evidence type="ECO:0000259" key="17">
    <source>
        <dbReference type="Pfam" id="PF25067"/>
    </source>
</evidence>
<accession>A0A8J2KDZ8</accession>
<evidence type="ECO:0000256" key="2">
    <source>
        <dbReference type="ARBA" id="ARBA00007813"/>
    </source>
</evidence>
<sequence length="1537" mass="170172">MLRRLIPKSDRTGACWCFRMAMMNPMMKQSFGGTLSPGHSGPPGLGNMDRTPLTPMSMSLVPTGQQQQMGPPANSISLALLIDFIVQRTYHELTVLAELLPRKTDMERKQEIFNFAARTRLLAVRLLALVKWASSAAKVDKSVHIMNFLEKQSMLFIDTADTLSRMARETLVHARLPNFHIPAAVEVLTTGTYNRLPTGIRERIVPPDPITASEKKSTLIKLNQVIQHRLVTTELPAQMRNLKIEQGRVVFMVDNEFQVSLTVLGDSPGTPWKIIDIEILVEDKDIGDGMSLVHNLQTGFILQLAQSRVDMSSAPLRELYNILHAFAQSLQLEVLYSQVLKLCRERLGDYLVIDEYTVGRSIILSYWKELSVLDPKAELGYRMIISVDAADPAQPLGVTHQPPLTPEEATQTGEGLKTNQLEKIMVHTIYLRSRNRLSELRKEIELALVTECTLQGSPPVLSIPILTPCLRSEQLLVSVNVNTGSFLVHVPQFDPSPPVVNEIQQTINTKNPNTTKLISLISTLRYWITERRCEKTLQHLPASAADRITLLKWDENQILNKIGPHRLTIKFQKHPYAILIVEFKEKEDYRSEMDYFFYLIIVKKASAEENEELPVGTTGAIPKFYLRPVTIIPLDTFVSTHGAYTEVDVLDPSERIMGKRKLGLGSNPMGQIVKSGELNPAKKHKHPAYFVPELAHIVALCDERLPFALMTNEFTKRDIIHSGCRVEANGTCLSVSIFQFPSNSILAGSNLPKNTLLKLHERLQSATVRSQMQLKGFRTWNLELKFNASRRIHGRSIPHVEKPVNFVHEMALSSEDHIPKIVDYFLEDWTCIAKLFVLVEKSGWMRRMEQSGHVFVKSYTWNKLTLNYGPHLSAVVNICYNIADKCFKLSFGGTVSHNPHTLMRTHFEKMLNTSQTCSLDGLMKLLNETYEPLYSLTKLPTTPQLGALYNRPQIPVATFVLIPQSPTHVRVVYLSTYCIDVHFQTEGLISIRDGAYSLFDKSVCVGELTPMQIPKAFLMKYVDENAVFRRRSQSEDDNPPSPISTLMMDMDHSVGTPTGSSSSFLANKPQSPAPGRSNPHTPASPHIQPTSTSFSPAGPSFVNLTSPPPLNLLSQPSPNPSSSMLPHPSPSPSSSLLPAPSPSGGPLSVPTPSPNPNPGSIGPGSVSAGTIGSLGGGHPSPFFHAADSSPAPVHSPWAAVGSVGSPVTSLDSEDASGGVSSFPGHPCSPLERFLGSSYLRRQLQRIVQSDEIKLEIMDVRGPGFLLFRSATMQFRVGHDINHHQTLNMNVTPVPEYKDQWSPEEIHVLQTFFGTKVVSPPFRPNGLAAFARMISLPPRILRDCIQILRFQLCPSSGEHATRKWNVQLCLTVPHSSMPIIPQGMPAIVTSASKILIYLYLTRVQGSIATPGSSEEVDPSQPERLPFVVIPLIYESTTNITQLAEKRTGQPVSVEYAAVSQQLKRFTEFNQASLGMECCSIFPAVQDLLSNLVLPPDGPPPLPPVGPAGGPPPQMPSMVRPSLGQQQFAAPHNPMGPIM</sequence>
<gene>
    <name evidence="19" type="ORF">AFUS01_LOCUS22819</name>
</gene>
<dbReference type="Pfam" id="PF25065">
    <property type="entry name" value="RM3_Med14"/>
    <property type="match status" value="1"/>
</dbReference>
<evidence type="ECO:0000259" key="13">
    <source>
        <dbReference type="Pfam" id="PF22981"/>
    </source>
</evidence>
<keyword evidence="7 10" id="KW-0804">Transcription</keyword>
<keyword evidence="5 10" id="KW-0805">Transcription regulation</keyword>
<feature type="region of interest" description="Disordered" evidence="11">
    <location>
        <begin position="1202"/>
        <end position="1222"/>
    </location>
</feature>
<dbReference type="GO" id="GO:0070847">
    <property type="term" value="C:core mediator complex"/>
    <property type="evidence" value="ECO:0007669"/>
    <property type="project" value="TreeGrafter"/>
</dbReference>
<evidence type="ECO:0000259" key="14">
    <source>
        <dbReference type="Pfam" id="PF22983"/>
    </source>
</evidence>
<feature type="compositionally biased region" description="Pro residues" evidence="11">
    <location>
        <begin position="1494"/>
        <end position="1513"/>
    </location>
</feature>
<comment type="caution">
    <text evidence="19">The sequence shown here is derived from an EMBL/GenBank/DDBJ whole genome shotgun (WGS) entry which is preliminary data.</text>
</comment>
<evidence type="ECO:0000256" key="10">
    <source>
        <dbReference type="RuleBase" id="RU365082"/>
    </source>
</evidence>
<organism evidence="19 20">
    <name type="scientific">Allacma fusca</name>
    <dbReference type="NCBI Taxonomy" id="39272"/>
    <lineage>
        <taxon>Eukaryota</taxon>
        <taxon>Metazoa</taxon>
        <taxon>Ecdysozoa</taxon>
        <taxon>Arthropoda</taxon>
        <taxon>Hexapoda</taxon>
        <taxon>Collembola</taxon>
        <taxon>Symphypleona</taxon>
        <taxon>Sminthuridae</taxon>
        <taxon>Allacma</taxon>
    </lineage>
</organism>
<dbReference type="InterPro" id="IPR056878">
    <property type="entry name" value="RM5_Med14"/>
</dbReference>
<evidence type="ECO:0000256" key="11">
    <source>
        <dbReference type="SAM" id="MobiDB-lite"/>
    </source>
</evidence>
<evidence type="ECO:0000259" key="12">
    <source>
        <dbReference type="Pfam" id="PF08638"/>
    </source>
</evidence>
<dbReference type="GO" id="GO:0016592">
    <property type="term" value="C:mediator complex"/>
    <property type="evidence" value="ECO:0007669"/>
    <property type="project" value="UniProtKB-UniRule"/>
</dbReference>
<feature type="region of interest" description="Disordered" evidence="11">
    <location>
        <begin position="29"/>
        <end position="57"/>
    </location>
</feature>
<evidence type="ECO:0000256" key="5">
    <source>
        <dbReference type="ARBA" id="ARBA00023015"/>
    </source>
</evidence>
<evidence type="ECO:0000256" key="9">
    <source>
        <dbReference type="ARBA" id="ARBA00032007"/>
    </source>
</evidence>
<dbReference type="Pfam" id="PF08638">
    <property type="entry name" value="Med14"/>
    <property type="match status" value="1"/>
</dbReference>
<dbReference type="InterPro" id="IPR013947">
    <property type="entry name" value="Mediator_Med14"/>
</dbReference>
<feature type="domain" description="Mediator of RNA polymerase II transcription subunit 14 RM5" evidence="17">
    <location>
        <begin position="719"/>
        <end position="788"/>
    </location>
</feature>
<dbReference type="Pfam" id="PF25069">
    <property type="entry name" value="Med14_C"/>
    <property type="match status" value="1"/>
</dbReference>
<dbReference type="Pfam" id="PF25067">
    <property type="entry name" value="RM5_Med14"/>
    <property type="match status" value="1"/>
</dbReference>
<dbReference type="GO" id="GO:0003712">
    <property type="term" value="F:transcription coregulator activity"/>
    <property type="evidence" value="ECO:0007669"/>
    <property type="project" value="UniProtKB-UniRule"/>
</dbReference>
<dbReference type="InterPro" id="IPR055113">
    <property type="entry name" value="Med14_RM2"/>
</dbReference>
<dbReference type="Pfam" id="PF22983">
    <property type="entry name" value="RM8_Med14"/>
    <property type="match status" value="1"/>
</dbReference>
<dbReference type="InterPro" id="IPR056877">
    <property type="entry name" value="Med14_C"/>
</dbReference>
<feature type="domain" description="Mediator of RNA polymerase II transcription subunit 14 RM3" evidence="16">
    <location>
        <begin position="422"/>
        <end position="533"/>
    </location>
</feature>
<dbReference type="OrthoDB" id="205099at2759"/>
<name>A0A8J2KDZ8_9HEXA</name>
<dbReference type="Pfam" id="PF22981">
    <property type="entry name" value="RM2_Med14"/>
    <property type="match status" value="1"/>
</dbReference>
<dbReference type="PANTHER" id="PTHR12809">
    <property type="entry name" value="MEDIATOR COMPLEX SUBUNIT"/>
    <property type="match status" value="1"/>
</dbReference>
<comment type="similarity">
    <text evidence="2 10">Belongs to the Mediator complex subunit 14 family.</text>
</comment>
<feature type="domain" description="Mediator of RNA polymerase II transcription subunit 14 RM8" evidence="14">
    <location>
        <begin position="1243"/>
        <end position="1317"/>
    </location>
</feature>
<comment type="subunit">
    <text evidence="10">Component of the Mediator complex.</text>
</comment>
<keyword evidence="6 10" id="KW-0010">Activator</keyword>
<feature type="compositionally biased region" description="Low complexity" evidence="11">
    <location>
        <begin position="1158"/>
        <end position="1167"/>
    </location>
</feature>
<evidence type="ECO:0000256" key="3">
    <source>
        <dbReference type="ARBA" id="ARBA00019619"/>
    </source>
</evidence>
<protein>
    <recommendedName>
        <fullName evidence="3 10">Mediator of RNA polymerase II transcription subunit 14</fullName>
    </recommendedName>
    <alternativeName>
        <fullName evidence="9 10">Mediator complex subunit 14</fullName>
    </alternativeName>
</protein>
<evidence type="ECO:0000313" key="19">
    <source>
        <dbReference type="EMBL" id="CAG7734428.1"/>
    </source>
</evidence>
<feature type="domain" description="Mediator complex subunit MED14 N-terminal" evidence="12">
    <location>
        <begin position="76"/>
        <end position="263"/>
    </location>
</feature>
<evidence type="ECO:0000256" key="4">
    <source>
        <dbReference type="ARBA" id="ARBA00022737"/>
    </source>
</evidence>
<proteinExistence type="inferred from homology"/>
<reference evidence="19" key="1">
    <citation type="submission" date="2021-06" db="EMBL/GenBank/DDBJ databases">
        <authorList>
            <person name="Hodson N. C."/>
            <person name="Mongue J. A."/>
            <person name="Jaron S. K."/>
        </authorList>
    </citation>
    <scope>NUCLEOTIDE SEQUENCE</scope>
</reference>
<comment type="function">
    <text evidence="10">Component of the Mediator complex, a coactivator involved in the regulated transcription of nearly all RNA polymerase II-dependent genes. Mediator functions as a bridge to convey information from gene-specific regulatory proteins to the basal RNA polymerase II transcription machinery. Mediator is recruited to promoters by direct interactions with regulatory proteins and serves as a scaffold for the assembly of a functional preinitiation complex with RNA polymerase II and the general transcription factors.</text>
</comment>
<dbReference type="Pfam" id="PF22984">
    <property type="entry name" value="RM6_Med14"/>
    <property type="match status" value="1"/>
</dbReference>
<feature type="compositionally biased region" description="Low complexity" evidence="11">
    <location>
        <begin position="1111"/>
        <end position="1138"/>
    </location>
</feature>
<evidence type="ECO:0000259" key="18">
    <source>
        <dbReference type="Pfam" id="PF25069"/>
    </source>
</evidence>
<evidence type="ECO:0000313" key="20">
    <source>
        <dbReference type="Proteomes" id="UP000708208"/>
    </source>
</evidence>
<dbReference type="InterPro" id="IPR055107">
    <property type="entry name" value="Med14_RM8"/>
</dbReference>
<feature type="domain" description="Mediator of RNA polymerase II transcription subunit 14 RM6" evidence="15">
    <location>
        <begin position="855"/>
        <end position="913"/>
    </location>
</feature>
<dbReference type="GO" id="GO:0006357">
    <property type="term" value="P:regulation of transcription by RNA polymerase II"/>
    <property type="evidence" value="ECO:0007669"/>
    <property type="project" value="InterPro"/>
</dbReference>